<keyword evidence="1" id="KW-0539">Nucleus</keyword>
<sequence length="654" mass="72292">MASAVEGGAPVEDAADDTQKKRIYSSAPDTEAKLKAIEASLQQMSELQVTEREIVSSPNPQRSSEKSTASGPGASDGPGSIDKPVLRVQPTAGAPVDGDIPLPVRHLFAGRSLLVNLRQTRQRIELEMDRTGFTRRIFSKFPPYEYMIDMEKVIIEEIQLFCPAITRGLFLDLVDKQYAAGMETCGDDPARWAVVNALFGAAVRWRTANDSLEEMANISWAYFKNAFSVFPELLISGADVSACEAMLTMATFLMTTADARTTCQVASSVARTAQIAGLHIKESCTTLDAVQKSRYRRVCWVVYLLNADVMFKYGLPSSFNEAHITTELPDQGLSDFDKSFVQGGNQGSLNYPRCVAELYRIQSKIHEKLSDDALQREEGTRFQETMLSLTSELEGWRQSLPEGVRPDLAAVPMDAELETPVIYLHFIYLHVVIRAHTSLARLKSLSSHTLTLCRNPSFEAAEGPCPTVQQSYAKCTAAARATINLLRTMPSQSFVHLGMLCYPVTACLILLWSALEDPTGPEAHLNGRTIGQLVQFLAGLREEGCDVRGALDGCSRFLKIAKYAVHTQRAIRLSRPLDEDENVREQLEALRLKLSGVRDWMHLTQGLMSNMPTLRAQAKEVFSDILDEQESDGGYGPFAPDVLKPHLHGFCYGP</sequence>
<dbReference type="OrthoDB" id="3266505at2759"/>
<dbReference type="PANTHER" id="PTHR46910">
    <property type="entry name" value="TRANSCRIPTION FACTOR PDR1"/>
    <property type="match status" value="1"/>
</dbReference>
<dbReference type="AlphaFoldDB" id="A0A8H6NXV3"/>
<dbReference type="GO" id="GO:0003677">
    <property type="term" value="F:DNA binding"/>
    <property type="evidence" value="ECO:0007669"/>
    <property type="project" value="InterPro"/>
</dbReference>
<dbReference type="InterPro" id="IPR007219">
    <property type="entry name" value="XnlR_reg_dom"/>
</dbReference>
<evidence type="ECO:0000256" key="2">
    <source>
        <dbReference type="SAM" id="MobiDB-lite"/>
    </source>
</evidence>
<gene>
    <name evidence="4" type="ORF">CMUS01_01069</name>
</gene>
<dbReference type="GO" id="GO:0006351">
    <property type="term" value="P:DNA-templated transcription"/>
    <property type="evidence" value="ECO:0007669"/>
    <property type="project" value="InterPro"/>
</dbReference>
<evidence type="ECO:0000259" key="3">
    <source>
        <dbReference type="Pfam" id="PF04082"/>
    </source>
</evidence>
<name>A0A8H6NXV3_9PEZI</name>
<feature type="region of interest" description="Disordered" evidence="2">
    <location>
        <begin position="1"/>
        <end position="31"/>
    </location>
</feature>
<evidence type="ECO:0000313" key="4">
    <source>
        <dbReference type="EMBL" id="KAF6844494.1"/>
    </source>
</evidence>
<protein>
    <submittedName>
        <fullName evidence="4">Mut3p-like fungal specific transcription factor</fullName>
    </submittedName>
</protein>
<dbReference type="PANTHER" id="PTHR46910:SF25">
    <property type="entry name" value="ABC-TRANSPORTER-REGULATING TRANSCRIPTION FACTOR"/>
    <property type="match status" value="1"/>
</dbReference>
<dbReference type="CDD" id="cd12148">
    <property type="entry name" value="fungal_TF_MHR"/>
    <property type="match status" value="1"/>
</dbReference>
<keyword evidence="5" id="KW-1185">Reference proteome</keyword>
<feature type="compositionally biased region" description="Low complexity" evidence="2">
    <location>
        <begin position="67"/>
        <end position="80"/>
    </location>
</feature>
<dbReference type="Pfam" id="PF04082">
    <property type="entry name" value="Fungal_trans"/>
    <property type="match status" value="1"/>
</dbReference>
<reference evidence="4" key="1">
    <citation type="journal article" date="2020" name="Phytopathology">
        <title>Genome Sequence Resources of Colletotrichum truncatum, C. plurivorum, C. musicola, and C. sojae: Four Species Pathogenic to Soybean (Glycine max).</title>
        <authorList>
            <person name="Rogerio F."/>
            <person name="Boufleur T.R."/>
            <person name="Ciampi-Guillardi M."/>
            <person name="Sukno S.A."/>
            <person name="Thon M.R."/>
            <person name="Massola Junior N.S."/>
            <person name="Baroncelli R."/>
        </authorList>
    </citation>
    <scope>NUCLEOTIDE SEQUENCE</scope>
    <source>
        <strain evidence="4">LFN0074</strain>
    </source>
</reference>
<evidence type="ECO:0000313" key="5">
    <source>
        <dbReference type="Proteomes" id="UP000639643"/>
    </source>
</evidence>
<dbReference type="GO" id="GO:0008270">
    <property type="term" value="F:zinc ion binding"/>
    <property type="evidence" value="ECO:0007669"/>
    <property type="project" value="InterPro"/>
</dbReference>
<dbReference type="GO" id="GO:0003700">
    <property type="term" value="F:DNA-binding transcription factor activity"/>
    <property type="evidence" value="ECO:0007669"/>
    <property type="project" value="InterPro"/>
</dbReference>
<feature type="domain" description="Xylanolytic transcriptional activator regulatory" evidence="3">
    <location>
        <begin position="212"/>
        <end position="398"/>
    </location>
</feature>
<dbReference type="EMBL" id="WIGM01000016">
    <property type="protein sequence ID" value="KAF6844494.1"/>
    <property type="molecule type" value="Genomic_DNA"/>
</dbReference>
<organism evidence="4 5">
    <name type="scientific">Colletotrichum musicola</name>
    <dbReference type="NCBI Taxonomy" id="2175873"/>
    <lineage>
        <taxon>Eukaryota</taxon>
        <taxon>Fungi</taxon>
        <taxon>Dikarya</taxon>
        <taxon>Ascomycota</taxon>
        <taxon>Pezizomycotina</taxon>
        <taxon>Sordariomycetes</taxon>
        <taxon>Hypocreomycetidae</taxon>
        <taxon>Glomerellales</taxon>
        <taxon>Glomerellaceae</taxon>
        <taxon>Colletotrichum</taxon>
        <taxon>Colletotrichum orchidearum species complex</taxon>
    </lineage>
</organism>
<comment type="caution">
    <text evidence="4">The sequence shown here is derived from an EMBL/GenBank/DDBJ whole genome shotgun (WGS) entry which is preliminary data.</text>
</comment>
<feature type="region of interest" description="Disordered" evidence="2">
    <location>
        <begin position="48"/>
        <end position="94"/>
    </location>
</feature>
<proteinExistence type="predicted"/>
<dbReference type="Proteomes" id="UP000639643">
    <property type="component" value="Unassembled WGS sequence"/>
</dbReference>
<accession>A0A8H6NXV3</accession>
<dbReference type="InterPro" id="IPR050987">
    <property type="entry name" value="AtrR-like"/>
</dbReference>
<evidence type="ECO:0000256" key="1">
    <source>
        <dbReference type="ARBA" id="ARBA00023242"/>
    </source>
</evidence>